<evidence type="ECO:0000256" key="1">
    <source>
        <dbReference type="SAM" id="Phobius"/>
    </source>
</evidence>
<evidence type="ECO:0000313" key="3">
    <source>
        <dbReference type="Proteomes" id="UP000037923"/>
    </source>
</evidence>
<protein>
    <submittedName>
        <fullName evidence="2">Uncharacterized protein</fullName>
    </submittedName>
</protein>
<sequence>MSMQRNTVCAGVCFLCFRVCVFVPHRVTHTLSLYISPFFFSLDQLRTKERKILFPLLLLLLLISCLFLFVRSFFPHLRCHGVGLRRHFNIQVFVSLFSAFFFHNDYFPHIPFSFVFLFPFFLFCASLETRRSC</sequence>
<dbReference type="VEuPathDB" id="TriTrypDB:LpyrH10_09_2700"/>
<reference evidence="2 3" key="1">
    <citation type="submission" date="2015-07" db="EMBL/GenBank/DDBJ databases">
        <title>High-quality genome of monoxenous trypanosomatid Leptomonas pyrrhocoris.</title>
        <authorList>
            <person name="Flegontov P."/>
            <person name="Butenko A."/>
            <person name="Firsov S."/>
            <person name="Vlcek C."/>
            <person name="Logacheva M.D."/>
            <person name="Field M."/>
            <person name="Filatov D."/>
            <person name="Flegontova O."/>
            <person name="Gerasimov E."/>
            <person name="Jackson A.P."/>
            <person name="Kelly S."/>
            <person name="Opperdoes F."/>
            <person name="O'Reilly A."/>
            <person name="Votypka J."/>
            <person name="Yurchenko V."/>
            <person name="Lukes J."/>
        </authorList>
    </citation>
    <scope>NUCLEOTIDE SEQUENCE [LARGE SCALE GENOMIC DNA]</scope>
    <source>
        <strain evidence="2">H10</strain>
    </source>
</reference>
<keyword evidence="1" id="KW-0472">Membrane</keyword>
<dbReference type="AlphaFoldDB" id="A0A0M9G1D0"/>
<keyword evidence="1" id="KW-1133">Transmembrane helix</keyword>
<feature type="transmembrane region" description="Helical" evidence="1">
    <location>
        <begin position="52"/>
        <end position="74"/>
    </location>
</feature>
<gene>
    <name evidence="2" type="ORF">ABB37_05170</name>
</gene>
<dbReference type="GeneID" id="26905460"/>
<dbReference type="EMBL" id="LGTL01000009">
    <property type="protein sequence ID" value="KPA80189.1"/>
    <property type="molecule type" value="Genomic_DNA"/>
</dbReference>
<comment type="caution">
    <text evidence="2">The sequence shown here is derived from an EMBL/GenBank/DDBJ whole genome shotgun (WGS) entry which is preliminary data.</text>
</comment>
<keyword evidence="3" id="KW-1185">Reference proteome</keyword>
<name>A0A0M9G1D0_LEPPY</name>
<accession>A0A0M9G1D0</accession>
<keyword evidence="1" id="KW-0812">Transmembrane</keyword>
<proteinExistence type="predicted"/>
<organism evidence="2 3">
    <name type="scientific">Leptomonas pyrrhocoris</name>
    <name type="common">Firebug parasite</name>
    <dbReference type="NCBI Taxonomy" id="157538"/>
    <lineage>
        <taxon>Eukaryota</taxon>
        <taxon>Discoba</taxon>
        <taxon>Euglenozoa</taxon>
        <taxon>Kinetoplastea</taxon>
        <taxon>Metakinetoplastina</taxon>
        <taxon>Trypanosomatida</taxon>
        <taxon>Trypanosomatidae</taxon>
        <taxon>Leishmaniinae</taxon>
        <taxon>Leptomonas</taxon>
    </lineage>
</organism>
<dbReference type="RefSeq" id="XP_015658628.1">
    <property type="nucleotide sequence ID" value="XM_015803112.1"/>
</dbReference>
<feature type="transmembrane region" description="Helical" evidence="1">
    <location>
        <begin position="109"/>
        <end position="127"/>
    </location>
</feature>
<dbReference type="Proteomes" id="UP000037923">
    <property type="component" value="Unassembled WGS sequence"/>
</dbReference>
<evidence type="ECO:0000313" key="2">
    <source>
        <dbReference type="EMBL" id="KPA80189.1"/>
    </source>
</evidence>